<name>A0ABM4LYL6_EQUPR</name>
<sequence length="321" mass="34898">MEPGRVQRARAFNPALASVSQDAPVQASPCLSPAWLREGGSPGGGGPVQGGAELEKPAGLERCGHRLHSSTWRLLRDTHPHALPPRGWEQKSSPQPGLGGGEEGWALSPGVGRQGDEETEGQRQRERERQGPREGKRKRDTHGAGFRLREAETRAGNRSGSPVGSPFKIHQNPARVPSTSNQGVRAPSAASRLHLPPLGPLPTRGRGARCFQIGPVVCLVHDDPRRSAWAWHTPPPQTRSPLRTGPHLPRFHCCPWCPAWGLAPCAGARRRRPSEPAERIGWTGPRCVSPGRGGGLSRGRVGQLESARNSFRWRQQQGRWP</sequence>
<feature type="region of interest" description="Disordered" evidence="1">
    <location>
        <begin position="81"/>
        <end position="200"/>
    </location>
</feature>
<feature type="region of interest" description="Disordered" evidence="1">
    <location>
        <begin position="13"/>
        <end position="59"/>
    </location>
</feature>
<gene>
    <name evidence="3" type="primary">LOC103542266</name>
</gene>
<feature type="compositionally biased region" description="Basic and acidic residues" evidence="1">
    <location>
        <begin position="114"/>
        <end position="134"/>
    </location>
</feature>
<feature type="compositionally biased region" description="Gly residues" evidence="1">
    <location>
        <begin position="40"/>
        <end position="49"/>
    </location>
</feature>
<accession>A0ABM4LYL6</accession>
<dbReference type="Proteomes" id="UP001652662">
    <property type="component" value="Chromosome 21"/>
</dbReference>
<organism evidence="2 3">
    <name type="scientific">Equus przewalskii</name>
    <name type="common">Przewalski's horse</name>
    <name type="synonym">Equus caballus przewalskii</name>
    <dbReference type="NCBI Taxonomy" id="9798"/>
    <lineage>
        <taxon>Eukaryota</taxon>
        <taxon>Metazoa</taxon>
        <taxon>Chordata</taxon>
        <taxon>Craniata</taxon>
        <taxon>Vertebrata</taxon>
        <taxon>Euteleostomi</taxon>
        <taxon>Mammalia</taxon>
        <taxon>Eutheria</taxon>
        <taxon>Laurasiatheria</taxon>
        <taxon>Perissodactyla</taxon>
        <taxon>Equidae</taxon>
        <taxon>Equus</taxon>
    </lineage>
</organism>
<feature type="region of interest" description="Disordered" evidence="1">
    <location>
        <begin position="272"/>
        <end position="321"/>
    </location>
</feature>
<protein>
    <submittedName>
        <fullName evidence="3">Uncharacterized protein isoform X1</fullName>
    </submittedName>
</protein>
<evidence type="ECO:0000256" key="1">
    <source>
        <dbReference type="SAM" id="MobiDB-lite"/>
    </source>
</evidence>
<reference evidence="3" key="1">
    <citation type="submission" date="2025-08" db="UniProtKB">
        <authorList>
            <consortium name="RefSeq"/>
        </authorList>
    </citation>
    <scope>IDENTIFICATION</scope>
    <source>
        <tissue evidence="3">Blood</tissue>
    </source>
</reference>
<keyword evidence="2" id="KW-1185">Reference proteome</keyword>
<proteinExistence type="predicted"/>
<evidence type="ECO:0000313" key="2">
    <source>
        <dbReference type="Proteomes" id="UP001652662"/>
    </source>
</evidence>
<dbReference type="GeneID" id="103542266"/>
<evidence type="ECO:0000313" key="3">
    <source>
        <dbReference type="RefSeq" id="XP_070445534.1"/>
    </source>
</evidence>
<feature type="compositionally biased region" description="Polar residues" evidence="1">
    <location>
        <begin position="306"/>
        <end position="321"/>
    </location>
</feature>
<dbReference type="RefSeq" id="XP_070445534.1">
    <property type="nucleotide sequence ID" value="XM_070589433.1"/>
</dbReference>